<dbReference type="GO" id="GO:0160237">
    <property type="term" value="F:D-Ala-D-Ala dipeptidase activity"/>
    <property type="evidence" value="ECO:0007669"/>
    <property type="project" value="UniProtKB-EC"/>
</dbReference>
<dbReference type="EC" id="3.4.13.22" evidence="9 10"/>
<keyword evidence="2 9" id="KW-0645">Protease</keyword>
<gene>
    <name evidence="9" type="primary">ddpX</name>
    <name evidence="12" type="ORF">FCE95_01325</name>
</gene>
<evidence type="ECO:0000313" key="13">
    <source>
        <dbReference type="Proteomes" id="UP000308707"/>
    </source>
</evidence>
<feature type="binding site" evidence="9">
    <location>
        <position position="227"/>
    </location>
    <ligand>
        <name>Zn(2+)</name>
        <dbReference type="ChEBI" id="CHEBI:29105"/>
        <note>catalytic</note>
    </ligand>
</feature>
<dbReference type="SUPFAM" id="SSF55166">
    <property type="entry name" value="Hedgehog/DD-peptidase"/>
    <property type="match status" value="1"/>
</dbReference>
<feature type="signal peptide" evidence="11">
    <location>
        <begin position="1"/>
        <end position="30"/>
    </location>
</feature>
<sequence length="245" mass="27030">MKTCISNASAIAVKPAVFTLALTAAACASAPAVKVSPATVAAEAGMVDIQSLVPDIALEIRYAGSDNFVGRPVDGYDAPKCFLHRPVAEGLRRVETDLRAQNLRLKIFDCYRPRRAVLDFMRWVQDEQDQRTKPKYYPDLDKRALVGGYISPTSGHSRGATLDLTLLSCDASNRCEPLDMGTGFDFFGPIANTDSPLATPAQIANRHRLRDAMGKQGFENYPMEWWHFTFKPEPTPGMAFDFPVK</sequence>
<evidence type="ECO:0000256" key="5">
    <source>
        <dbReference type="ARBA" id="ARBA00022833"/>
    </source>
</evidence>
<dbReference type="HAMAP" id="MF_01924">
    <property type="entry name" value="A_A_dipeptidase"/>
    <property type="match status" value="1"/>
</dbReference>
<name>A0A4U5K221_9GAMM</name>
<dbReference type="EMBL" id="SZUA01000001">
    <property type="protein sequence ID" value="TKR32989.1"/>
    <property type="molecule type" value="Genomic_DNA"/>
</dbReference>
<evidence type="ECO:0000256" key="8">
    <source>
        <dbReference type="ARBA" id="ARBA00023316"/>
    </source>
</evidence>
<dbReference type="OrthoDB" id="9801430at2"/>
<keyword evidence="5 9" id="KW-0862">Zinc</keyword>
<comment type="cofactor">
    <cofactor evidence="9">
        <name>Zn(2+)</name>
        <dbReference type="ChEBI" id="CHEBI:29105"/>
    </cofactor>
    <text evidence="9">Binds 1 zinc ion per subunit.</text>
</comment>
<keyword evidence="8 10" id="KW-0961">Cell wall biogenesis/degradation</keyword>
<dbReference type="CDD" id="cd14817">
    <property type="entry name" value="D-Ala-D-Ala_dipeptidase_VanX"/>
    <property type="match status" value="1"/>
</dbReference>
<dbReference type="RefSeq" id="WP_137265199.1">
    <property type="nucleotide sequence ID" value="NZ_SZUA01000001.1"/>
</dbReference>
<reference evidence="12 13" key="1">
    <citation type="submission" date="2019-04" db="EMBL/GenBank/DDBJ databases">
        <title>Reference strain of H23.</title>
        <authorList>
            <person name="Luo X."/>
        </authorList>
    </citation>
    <scope>NUCLEOTIDE SEQUENCE [LARGE SCALE GENOMIC DNA]</scope>
    <source>
        <strain evidence="12 13">H23</strain>
    </source>
</reference>
<evidence type="ECO:0000256" key="7">
    <source>
        <dbReference type="ARBA" id="ARBA00023049"/>
    </source>
</evidence>
<dbReference type="PIRSF" id="PIRSF026671">
    <property type="entry name" value="AA_dipeptidase"/>
    <property type="match status" value="1"/>
</dbReference>
<dbReference type="Gene3D" id="3.30.1380.10">
    <property type="match status" value="1"/>
</dbReference>
<feature type="binding site" evidence="9">
    <location>
        <position position="156"/>
    </location>
    <ligand>
        <name>Zn(2+)</name>
        <dbReference type="ChEBI" id="CHEBI:29105"/>
        <note>catalytic</note>
    </ligand>
</feature>
<dbReference type="InterPro" id="IPR000755">
    <property type="entry name" value="A_A_dipeptidase"/>
</dbReference>
<evidence type="ECO:0000256" key="3">
    <source>
        <dbReference type="ARBA" id="ARBA00022723"/>
    </source>
</evidence>
<dbReference type="GO" id="GO:0008237">
    <property type="term" value="F:metallopeptidase activity"/>
    <property type="evidence" value="ECO:0007669"/>
    <property type="project" value="UniProtKB-KW"/>
</dbReference>
<evidence type="ECO:0000256" key="2">
    <source>
        <dbReference type="ARBA" id="ARBA00022670"/>
    </source>
</evidence>
<comment type="similarity">
    <text evidence="9 10">Belongs to the peptidase M15D family.</text>
</comment>
<dbReference type="InterPro" id="IPR009045">
    <property type="entry name" value="Zn_M74/Hedgehog-like"/>
</dbReference>
<feature type="binding site" evidence="9">
    <location>
        <position position="163"/>
    </location>
    <ligand>
        <name>Zn(2+)</name>
        <dbReference type="ChEBI" id="CHEBI:29105"/>
        <note>catalytic</note>
    </ligand>
</feature>
<accession>A0A4U5K221</accession>
<evidence type="ECO:0000256" key="6">
    <source>
        <dbReference type="ARBA" id="ARBA00022997"/>
    </source>
</evidence>
<keyword evidence="3 9" id="KW-0479">Metal-binding</keyword>
<proteinExistence type="inferred from homology"/>
<comment type="function">
    <text evidence="9 10">Catalyzes hydrolysis of the D-alanyl-D-alanine dipeptide.</text>
</comment>
<dbReference type="AlphaFoldDB" id="A0A4U5K221"/>
<dbReference type="PANTHER" id="PTHR43126">
    <property type="entry name" value="D-ALANYL-D-ALANINE DIPEPTIDASE"/>
    <property type="match status" value="1"/>
</dbReference>
<feature type="active site" description="Proton donor/acceptor" evidence="9">
    <location>
        <position position="224"/>
    </location>
</feature>
<keyword evidence="7 9" id="KW-0482">Metalloprotease</keyword>
<protein>
    <recommendedName>
        <fullName evidence="9 10">D-alanyl-D-alanine dipeptidase</fullName>
        <shortName evidence="9 10">D-Ala-D-Ala dipeptidase</shortName>
        <ecNumber evidence="9 10">3.4.13.22</ecNumber>
    </recommendedName>
</protein>
<keyword evidence="6 9" id="KW-0224">Dipeptidase</keyword>
<organism evidence="12 13">
    <name type="scientific">Luteimonas gilva</name>
    <dbReference type="NCBI Taxonomy" id="2572684"/>
    <lineage>
        <taxon>Bacteria</taxon>
        <taxon>Pseudomonadati</taxon>
        <taxon>Pseudomonadota</taxon>
        <taxon>Gammaproteobacteria</taxon>
        <taxon>Lysobacterales</taxon>
        <taxon>Lysobacteraceae</taxon>
        <taxon>Luteimonas</taxon>
    </lineage>
</organism>
<feature type="chain" id="PRO_5020785064" description="D-alanyl-D-alanine dipeptidase" evidence="11">
    <location>
        <begin position="31"/>
        <end position="245"/>
    </location>
</feature>
<keyword evidence="13" id="KW-1185">Reference proteome</keyword>
<dbReference type="Pfam" id="PF01427">
    <property type="entry name" value="Peptidase_M15"/>
    <property type="match status" value="1"/>
</dbReference>
<evidence type="ECO:0000256" key="10">
    <source>
        <dbReference type="PIRNR" id="PIRNR026671"/>
    </source>
</evidence>
<dbReference type="PROSITE" id="PS51257">
    <property type="entry name" value="PROKAR_LIPOPROTEIN"/>
    <property type="match status" value="1"/>
</dbReference>
<keyword evidence="4 9" id="KW-0378">Hydrolase</keyword>
<dbReference type="GO" id="GO:0006508">
    <property type="term" value="P:proteolysis"/>
    <property type="evidence" value="ECO:0007669"/>
    <property type="project" value="UniProtKB-KW"/>
</dbReference>
<evidence type="ECO:0000256" key="4">
    <source>
        <dbReference type="ARBA" id="ARBA00022801"/>
    </source>
</evidence>
<evidence type="ECO:0000256" key="9">
    <source>
        <dbReference type="HAMAP-Rule" id="MF_01924"/>
    </source>
</evidence>
<dbReference type="Proteomes" id="UP000308707">
    <property type="component" value="Unassembled WGS sequence"/>
</dbReference>
<comment type="caution">
    <text evidence="12">The sequence shown here is derived from an EMBL/GenBank/DDBJ whole genome shotgun (WGS) entry which is preliminary data.</text>
</comment>
<dbReference type="GO" id="GO:0071555">
    <property type="term" value="P:cell wall organization"/>
    <property type="evidence" value="ECO:0007669"/>
    <property type="project" value="UniProtKB-KW"/>
</dbReference>
<evidence type="ECO:0000256" key="1">
    <source>
        <dbReference type="ARBA" id="ARBA00001362"/>
    </source>
</evidence>
<dbReference type="PANTHER" id="PTHR43126:SF1">
    <property type="entry name" value="D-ALANYL-D-ALANINE DIPEPTIDASE"/>
    <property type="match status" value="1"/>
</dbReference>
<dbReference type="GO" id="GO:0008270">
    <property type="term" value="F:zinc ion binding"/>
    <property type="evidence" value="ECO:0007669"/>
    <property type="project" value="UniProtKB-UniRule"/>
</dbReference>
<feature type="site" description="Transition state stabilizer" evidence="9">
    <location>
        <position position="112"/>
    </location>
</feature>
<comment type="catalytic activity">
    <reaction evidence="1 9 10">
        <text>D-alanyl-D-alanine + H2O = 2 D-alanine</text>
        <dbReference type="Rhea" id="RHEA:20661"/>
        <dbReference type="ChEBI" id="CHEBI:15377"/>
        <dbReference type="ChEBI" id="CHEBI:57416"/>
        <dbReference type="ChEBI" id="CHEBI:57822"/>
        <dbReference type="EC" id="3.4.13.22"/>
    </reaction>
</comment>
<evidence type="ECO:0000256" key="11">
    <source>
        <dbReference type="SAM" id="SignalP"/>
    </source>
</evidence>
<keyword evidence="11" id="KW-0732">Signal</keyword>
<evidence type="ECO:0000313" key="12">
    <source>
        <dbReference type="EMBL" id="TKR32989.1"/>
    </source>
</evidence>